<organism evidence="1 2">
    <name type="scientific">Candidatus Magasanikbacteria bacterium RIFCSPHIGHO2_02_FULL_51_14</name>
    <dbReference type="NCBI Taxonomy" id="1798683"/>
    <lineage>
        <taxon>Bacteria</taxon>
        <taxon>Candidatus Magasanikiibacteriota</taxon>
    </lineage>
</organism>
<proteinExistence type="predicted"/>
<gene>
    <name evidence="1" type="ORF">A3C90_02880</name>
</gene>
<evidence type="ECO:0000313" key="1">
    <source>
        <dbReference type="EMBL" id="OGH70717.1"/>
    </source>
</evidence>
<dbReference type="Proteomes" id="UP000177457">
    <property type="component" value="Unassembled WGS sequence"/>
</dbReference>
<evidence type="ECO:0000313" key="2">
    <source>
        <dbReference type="Proteomes" id="UP000177457"/>
    </source>
</evidence>
<dbReference type="EMBL" id="MFQE01000041">
    <property type="protein sequence ID" value="OGH70717.1"/>
    <property type="molecule type" value="Genomic_DNA"/>
</dbReference>
<reference evidence="1 2" key="1">
    <citation type="journal article" date="2016" name="Nat. Commun.">
        <title>Thousands of microbial genomes shed light on interconnected biogeochemical processes in an aquifer system.</title>
        <authorList>
            <person name="Anantharaman K."/>
            <person name="Brown C.T."/>
            <person name="Hug L.A."/>
            <person name="Sharon I."/>
            <person name="Castelle C.J."/>
            <person name="Probst A.J."/>
            <person name="Thomas B.C."/>
            <person name="Singh A."/>
            <person name="Wilkins M.J."/>
            <person name="Karaoz U."/>
            <person name="Brodie E.L."/>
            <person name="Williams K.H."/>
            <person name="Hubbard S.S."/>
            <person name="Banfield J.F."/>
        </authorList>
    </citation>
    <scope>NUCLEOTIDE SEQUENCE [LARGE SCALE GENOMIC DNA]</scope>
</reference>
<comment type="caution">
    <text evidence="1">The sequence shown here is derived from an EMBL/GenBank/DDBJ whole genome shotgun (WGS) entry which is preliminary data.</text>
</comment>
<dbReference type="AlphaFoldDB" id="A0A1F6MGC8"/>
<protein>
    <submittedName>
        <fullName evidence="1">Uncharacterized protein</fullName>
    </submittedName>
</protein>
<accession>A0A1F6MGC8</accession>
<name>A0A1F6MGC8_9BACT</name>
<sequence length="107" mass="12369">MNEKEPNGGELLDALVVSIETLWTREEERDLADEEAFEENIRTEALGLVERLKTETDAEKRNAILDQLETEVAHYEENLGDRAFDTTRQVAKKEYLETIGELRRIFG</sequence>